<comment type="caution">
    <text evidence="3">The sequence shown here is derived from an EMBL/GenBank/DDBJ whole genome shotgun (WGS) entry which is preliminary data.</text>
</comment>
<gene>
    <name evidence="3" type="ORF">BXYJ_LOCUS9902</name>
</gene>
<accession>A0A7I8WVQ5</accession>
<proteinExistence type="predicted"/>
<protein>
    <submittedName>
        <fullName evidence="3">(pine wood nematode) hypothetical protein</fullName>
    </submittedName>
</protein>
<keyword evidence="4" id="KW-1185">Reference proteome</keyword>
<dbReference type="AlphaFoldDB" id="A0A7I8WVQ5"/>
<dbReference type="SUPFAM" id="SSF57184">
    <property type="entry name" value="Growth factor receptor domain"/>
    <property type="match status" value="1"/>
</dbReference>
<dbReference type="InterPro" id="IPR009030">
    <property type="entry name" value="Growth_fac_rcpt_cys_sf"/>
</dbReference>
<dbReference type="InterPro" id="IPR014044">
    <property type="entry name" value="CAP_dom"/>
</dbReference>
<organism evidence="3 4">
    <name type="scientific">Bursaphelenchus xylophilus</name>
    <name type="common">Pinewood nematode worm</name>
    <name type="synonym">Aphelenchoides xylophilus</name>
    <dbReference type="NCBI Taxonomy" id="6326"/>
    <lineage>
        <taxon>Eukaryota</taxon>
        <taxon>Metazoa</taxon>
        <taxon>Ecdysozoa</taxon>
        <taxon>Nematoda</taxon>
        <taxon>Chromadorea</taxon>
        <taxon>Rhabditida</taxon>
        <taxon>Tylenchina</taxon>
        <taxon>Tylenchomorpha</taxon>
        <taxon>Aphelenchoidea</taxon>
        <taxon>Aphelenchoididae</taxon>
        <taxon>Bursaphelenchus</taxon>
    </lineage>
</organism>
<dbReference type="EMBL" id="CAJFCV020000004">
    <property type="protein sequence ID" value="CAG9117568.1"/>
    <property type="molecule type" value="Genomic_DNA"/>
</dbReference>
<dbReference type="InterPro" id="IPR035940">
    <property type="entry name" value="CAP_sf"/>
</dbReference>
<feature type="signal peptide" evidence="1">
    <location>
        <begin position="1"/>
        <end position="15"/>
    </location>
</feature>
<dbReference type="InterPro" id="IPR001283">
    <property type="entry name" value="CRISP-related"/>
</dbReference>
<dbReference type="SMR" id="A0A7I8WVQ5"/>
<dbReference type="Gene3D" id="3.40.33.10">
    <property type="entry name" value="CAP"/>
    <property type="match status" value="2"/>
</dbReference>
<evidence type="ECO:0000313" key="4">
    <source>
        <dbReference type="Proteomes" id="UP000659654"/>
    </source>
</evidence>
<keyword evidence="1" id="KW-0732">Signal</keyword>
<dbReference type="CDD" id="cd05380">
    <property type="entry name" value="CAP_euk"/>
    <property type="match status" value="2"/>
</dbReference>
<sequence>MKTFLLFLCSTLAVAITQRKLTDSENQAVLDKFNEVRRRVANGEAKNKAGDSLPTAANIQQINADSSLEDSAFSWVSSCSYGYPNGSNQLNAAISGLSDDYAATISTAIEQWYNVSQSYSGDVSNFQASDASVFTTLIWDTNNITGCAVALCSDLENVGSNYSFVACNFNAGSNFVGKPIYKEGKPCDSCAYGYRCNDSLCYLDPQLPARTPGWLTIGERQTVLDTLNGHRRDLAVGNLTDGNKNKLPTGTDILEIVYDIDLQSIAVNNFTECTSGFGDLDDYNVLSIMMTGVETPDGQEYNRAFSAAINSWWKPTSYTDSISDYQGSDSNFAKLAWAKVSRIGCNREICLFEQQNINVTKVVCVLGEEKGAITGKPVYSSGPTCSSCPSGYACSNSLCALSPSLCSL</sequence>
<dbReference type="Proteomes" id="UP000659654">
    <property type="component" value="Unassembled WGS sequence"/>
</dbReference>
<evidence type="ECO:0000313" key="3">
    <source>
        <dbReference type="EMBL" id="CAD5227357.1"/>
    </source>
</evidence>
<dbReference type="OrthoDB" id="5876828at2759"/>
<dbReference type="PANTHER" id="PTHR10334">
    <property type="entry name" value="CYSTEINE-RICH SECRETORY PROTEIN-RELATED"/>
    <property type="match status" value="1"/>
</dbReference>
<evidence type="ECO:0000259" key="2">
    <source>
        <dbReference type="SMART" id="SM00198"/>
    </source>
</evidence>
<feature type="domain" description="SCP" evidence="2">
    <location>
        <begin position="24"/>
        <end position="177"/>
    </location>
</feature>
<evidence type="ECO:0000256" key="1">
    <source>
        <dbReference type="SAM" id="SignalP"/>
    </source>
</evidence>
<dbReference type="SMART" id="SM00198">
    <property type="entry name" value="SCP"/>
    <property type="match status" value="1"/>
</dbReference>
<feature type="chain" id="PRO_5035412483" evidence="1">
    <location>
        <begin position="16"/>
        <end position="408"/>
    </location>
</feature>
<dbReference type="Proteomes" id="UP000582659">
    <property type="component" value="Unassembled WGS sequence"/>
</dbReference>
<dbReference type="EMBL" id="CAJFDI010000004">
    <property type="protein sequence ID" value="CAD5227357.1"/>
    <property type="molecule type" value="Genomic_DNA"/>
</dbReference>
<reference evidence="3" key="1">
    <citation type="submission" date="2020-09" db="EMBL/GenBank/DDBJ databases">
        <authorList>
            <person name="Kikuchi T."/>
        </authorList>
    </citation>
    <scope>NUCLEOTIDE SEQUENCE</scope>
    <source>
        <strain evidence="3">Ka4C1</strain>
    </source>
</reference>
<dbReference type="SUPFAM" id="SSF55797">
    <property type="entry name" value="PR-1-like"/>
    <property type="match status" value="2"/>
</dbReference>
<dbReference type="Pfam" id="PF00188">
    <property type="entry name" value="CAP"/>
    <property type="match status" value="1"/>
</dbReference>
<name>A0A7I8WVQ5_BURXY</name>